<sequence length="175" mass="19948">MDIWRRLKALKEETREDQKVAIHHLQEHTIEWLRKAIEVIFHESITMVEIHTTNAYKEKTSKGDTKVRPTLGMVVSGGATYKEILGKVKTAVAGNEARKAIRTIKSTKDGKMVIVFDKDQKAVSDIQKALKESVEGLRTRQIGEDGRTETLHVRGMDMECTREDLRQALQEKLGH</sequence>
<dbReference type="Proteomes" id="UP001153636">
    <property type="component" value="Chromosome 2"/>
</dbReference>
<dbReference type="AlphaFoldDB" id="A0A9P0GEQ2"/>
<evidence type="ECO:0000313" key="1">
    <source>
        <dbReference type="EMBL" id="CAH1107105.1"/>
    </source>
</evidence>
<dbReference type="EMBL" id="OV651814">
    <property type="protein sequence ID" value="CAH1107105.1"/>
    <property type="molecule type" value="Genomic_DNA"/>
</dbReference>
<accession>A0A9P0GEQ2</accession>
<protein>
    <submittedName>
        <fullName evidence="1">Uncharacterized protein</fullName>
    </submittedName>
</protein>
<keyword evidence="2" id="KW-1185">Reference proteome</keyword>
<name>A0A9P0GEQ2_9CUCU</name>
<evidence type="ECO:0000313" key="2">
    <source>
        <dbReference type="Proteomes" id="UP001153636"/>
    </source>
</evidence>
<organism evidence="1 2">
    <name type="scientific">Psylliodes chrysocephalus</name>
    <dbReference type="NCBI Taxonomy" id="3402493"/>
    <lineage>
        <taxon>Eukaryota</taxon>
        <taxon>Metazoa</taxon>
        <taxon>Ecdysozoa</taxon>
        <taxon>Arthropoda</taxon>
        <taxon>Hexapoda</taxon>
        <taxon>Insecta</taxon>
        <taxon>Pterygota</taxon>
        <taxon>Neoptera</taxon>
        <taxon>Endopterygota</taxon>
        <taxon>Coleoptera</taxon>
        <taxon>Polyphaga</taxon>
        <taxon>Cucujiformia</taxon>
        <taxon>Chrysomeloidea</taxon>
        <taxon>Chrysomelidae</taxon>
        <taxon>Galerucinae</taxon>
        <taxon>Alticini</taxon>
        <taxon>Psylliodes</taxon>
    </lineage>
</organism>
<proteinExistence type="predicted"/>
<reference evidence="1" key="1">
    <citation type="submission" date="2022-01" db="EMBL/GenBank/DDBJ databases">
        <authorList>
            <person name="King R."/>
        </authorList>
    </citation>
    <scope>NUCLEOTIDE SEQUENCE</scope>
</reference>
<gene>
    <name evidence="1" type="ORF">PSYICH_LOCUS6888</name>
</gene>
<dbReference type="OrthoDB" id="6760967at2759"/>